<dbReference type="Pfam" id="PF13865">
    <property type="entry name" value="FoP_duplication"/>
    <property type="match status" value="1"/>
</dbReference>
<dbReference type="InterPro" id="IPR025715">
    <property type="entry name" value="FoP_C"/>
</dbReference>
<gene>
    <name evidence="5" type="ORF">M501DRAFT_410103</name>
</gene>
<feature type="region of interest" description="Disordered" evidence="3">
    <location>
        <begin position="151"/>
        <end position="251"/>
    </location>
</feature>
<dbReference type="InterPro" id="IPR000504">
    <property type="entry name" value="RRM_dom"/>
</dbReference>
<dbReference type="SUPFAM" id="SSF54928">
    <property type="entry name" value="RNA-binding domain, RBD"/>
    <property type="match status" value="1"/>
</dbReference>
<keyword evidence="6" id="KW-1185">Reference proteome</keyword>
<sequence length="251" mass="26297">MSGKLDKSLDDIVSSRRARRQRSRRAGADGKTQVSITTPIGGVRKSLKNSKSGAKASVPTGPAASGDSKIIVSNLPTDVSETQIKDYFSKTIGPVKKVLLTYGPNGQSRGVSTIIFAKATLAAEAAKTLDGVKVDGRPMKIEVILSAKDAPAPQAPKTLAERIQAPKKDKAQPKPATVTKSTGKTRGKSKATRGRNTGRGKPKTAEELDAEMQDYFVDTTGDPNTGMATDNSGGNIQGTNGGDTGMEDEII</sequence>
<dbReference type="Proteomes" id="UP000799429">
    <property type="component" value="Unassembled WGS sequence"/>
</dbReference>
<evidence type="ECO:0000313" key="5">
    <source>
        <dbReference type="EMBL" id="KAF2842377.1"/>
    </source>
</evidence>
<feature type="compositionally biased region" description="Low complexity" evidence="3">
    <location>
        <begin position="173"/>
        <end position="182"/>
    </location>
</feature>
<dbReference type="GO" id="GO:0003729">
    <property type="term" value="F:mRNA binding"/>
    <property type="evidence" value="ECO:0007669"/>
    <property type="project" value="TreeGrafter"/>
</dbReference>
<feature type="compositionally biased region" description="Basic residues" evidence="3">
    <location>
        <begin position="183"/>
        <end position="202"/>
    </location>
</feature>
<dbReference type="PANTHER" id="PTHR19965">
    <property type="entry name" value="RNA AND EXPORT FACTOR BINDING PROTEIN"/>
    <property type="match status" value="1"/>
</dbReference>
<evidence type="ECO:0000256" key="2">
    <source>
        <dbReference type="PROSITE-ProRule" id="PRU00176"/>
    </source>
</evidence>
<feature type="compositionally biased region" description="Basic residues" evidence="3">
    <location>
        <begin position="16"/>
        <end position="25"/>
    </location>
</feature>
<dbReference type="InterPro" id="IPR012677">
    <property type="entry name" value="Nucleotide-bd_a/b_plait_sf"/>
</dbReference>
<proteinExistence type="predicted"/>
<feature type="domain" description="RRM" evidence="4">
    <location>
        <begin position="68"/>
        <end position="146"/>
    </location>
</feature>
<keyword evidence="1 2" id="KW-0694">RNA-binding</keyword>
<evidence type="ECO:0000256" key="1">
    <source>
        <dbReference type="ARBA" id="ARBA00022884"/>
    </source>
</evidence>
<comment type="caution">
    <text evidence="5">The sequence shown here is derived from an EMBL/GenBank/DDBJ whole genome shotgun (WGS) entry which is preliminary data.</text>
</comment>
<name>A0A9P4SIE0_9PEZI</name>
<reference evidence="5" key="1">
    <citation type="journal article" date="2020" name="Stud. Mycol.">
        <title>101 Dothideomycetes genomes: a test case for predicting lifestyles and emergence of pathogens.</title>
        <authorList>
            <person name="Haridas S."/>
            <person name="Albert R."/>
            <person name="Binder M."/>
            <person name="Bloem J."/>
            <person name="Labutti K."/>
            <person name="Salamov A."/>
            <person name="Andreopoulos B."/>
            <person name="Baker S."/>
            <person name="Barry K."/>
            <person name="Bills G."/>
            <person name="Bluhm B."/>
            <person name="Cannon C."/>
            <person name="Castanera R."/>
            <person name="Culley D."/>
            <person name="Daum C."/>
            <person name="Ezra D."/>
            <person name="Gonzalez J."/>
            <person name="Henrissat B."/>
            <person name="Kuo A."/>
            <person name="Liang C."/>
            <person name="Lipzen A."/>
            <person name="Lutzoni F."/>
            <person name="Magnuson J."/>
            <person name="Mondo S."/>
            <person name="Nolan M."/>
            <person name="Ohm R."/>
            <person name="Pangilinan J."/>
            <person name="Park H.-J."/>
            <person name="Ramirez L."/>
            <person name="Alfaro M."/>
            <person name="Sun H."/>
            <person name="Tritt A."/>
            <person name="Yoshinaga Y."/>
            <person name="Zwiers L.-H."/>
            <person name="Turgeon B."/>
            <person name="Goodwin S."/>
            <person name="Spatafora J."/>
            <person name="Crous P."/>
            <person name="Grigoriev I."/>
        </authorList>
    </citation>
    <scope>NUCLEOTIDE SEQUENCE</scope>
    <source>
        <strain evidence="5">CBS 101060</strain>
    </source>
</reference>
<evidence type="ECO:0000313" key="6">
    <source>
        <dbReference type="Proteomes" id="UP000799429"/>
    </source>
</evidence>
<dbReference type="Pfam" id="PF00076">
    <property type="entry name" value="RRM_1"/>
    <property type="match status" value="1"/>
</dbReference>
<evidence type="ECO:0000256" key="3">
    <source>
        <dbReference type="SAM" id="MobiDB-lite"/>
    </source>
</evidence>
<protein>
    <recommendedName>
        <fullName evidence="4">RRM domain-containing protein</fullName>
    </recommendedName>
</protein>
<dbReference type="SMART" id="SM00360">
    <property type="entry name" value="RRM"/>
    <property type="match status" value="1"/>
</dbReference>
<dbReference type="GO" id="GO:0005634">
    <property type="term" value="C:nucleus"/>
    <property type="evidence" value="ECO:0007669"/>
    <property type="project" value="TreeGrafter"/>
</dbReference>
<feature type="region of interest" description="Disordered" evidence="3">
    <location>
        <begin position="1"/>
        <end position="69"/>
    </location>
</feature>
<evidence type="ECO:0000259" key="4">
    <source>
        <dbReference type="PROSITE" id="PS50102"/>
    </source>
</evidence>
<dbReference type="PANTHER" id="PTHR19965:SF35">
    <property type="entry name" value="RNA ANNEALING PROTEIN YRA1"/>
    <property type="match status" value="1"/>
</dbReference>
<feature type="compositionally biased region" description="Basic and acidic residues" evidence="3">
    <location>
        <begin position="1"/>
        <end position="14"/>
    </location>
</feature>
<dbReference type="EMBL" id="MU006090">
    <property type="protein sequence ID" value="KAF2842377.1"/>
    <property type="molecule type" value="Genomic_DNA"/>
</dbReference>
<accession>A0A9P4SIE0</accession>
<dbReference type="InterPro" id="IPR051229">
    <property type="entry name" value="ALYREF_mRNA_export"/>
</dbReference>
<dbReference type="AlphaFoldDB" id="A0A9P4SIE0"/>
<dbReference type="OrthoDB" id="346839at2759"/>
<dbReference type="Gene3D" id="3.30.70.330">
    <property type="match status" value="1"/>
</dbReference>
<dbReference type="PROSITE" id="PS50102">
    <property type="entry name" value="RRM"/>
    <property type="match status" value="1"/>
</dbReference>
<dbReference type="InterPro" id="IPR035979">
    <property type="entry name" value="RBD_domain_sf"/>
</dbReference>
<feature type="compositionally biased region" description="Polar residues" evidence="3">
    <location>
        <begin position="221"/>
        <end position="234"/>
    </location>
</feature>
<feature type="compositionally biased region" description="Gly residues" evidence="3">
    <location>
        <begin position="235"/>
        <end position="244"/>
    </location>
</feature>
<organism evidence="5 6">
    <name type="scientific">Patellaria atrata CBS 101060</name>
    <dbReference type="NCBI Taxonomy" id="1346257"/>
    <lineage>
        <taxon>Eukaryota</taxon>
        <taxon>Fungi</taxon>
        <taxon>Dikarya</taxon>
        <taxon>Ascomycota</taxon>
        <taxon>Pezizomycotina</taxon>
        <taxon>Dothideomycetes</taxon>
        <taxon>Dothideomycetes incertae sedis</taxon>
        <taxon>Patellariales</taxon>
        <taxon>Patellariaceae</taxon>
        <taxon>Patellaria</taxon>
    </lineage>
</organism>